<dbReference type="AlphaFoldDB" id="A0A0D0X706"/>
<organism evidence="2 3">
    <name type="scientific">Micromonospora haikouensis</name>
    <dbReference type="NCBI Taxonomy" id="686309"/>
    <lineage>
        <taxon>Bacteria</taxon>
        <taxon>Bacillati</taxon>
        <taxon>Actinomycetota</taxon>
        <taxon>Actinomycetes</taxon>
        <taxon>Micromonosporales</taxon>
        <taxon>Micromonosporaceae</taxon>
        <taxon>Micromonospora</taxon>
    </lineage>
</organism>
<gene>
    <name evidence="2" type="ORF">TK50_07155</name>
</gene>
<evidence type="ECO:0000313" key="3">
    <source>
        <dbReference type="Proteomes" id="UP000032254"/>
    </source>
</evidence>
<protein>
    <submittedName>
        <fullName evidence="2">Uncharacterized protein</fullName>
    </submittedName>
</protein>
<feature type="region of interest" description="Disordered" evidence="1">
    <location>
        <begin position="35"/>
        <end position="70"/>
    </location>
</feature>
<dbReference type="Proteomes" id="UP000032254">
    <property type="component" value="Unassembled WGS sequence"/>
</dbReference>
<comment type="caution">
    <text evidence="2">The sequence shown here is derived from an EMBL/GenBank/DDBJ whole genome shotgun (WGS) entry which is preliminary data.</text>
</comment>
<accession>A0A0D0X706</accession>
<evidence type="ECO:0000256" key="1">
    <source>
        <dbReference type="SAM" id="MobiDB-lite"/>
    </source>
</evidence>
<dbReference type="PATRIC" id="fig|47853.6.peg.1523"/>
<keyword evidence="3" id="KW-1185">Reference proteome</keyword>
<reference evidence="2 3" key="1">
    <citation type="submission" date="2015-01" db="EMBL/GenBank/DDBJ databases">
        <title>Sequencing and annotation of Micromonospora carbonacea strain JXNU-1 genome.</title>
        <authorList>
            <person name="Long Z."/>
            <person name="Huang Y."/>
            <person name="Jiang Y."/>
        </authorList>
    </citation>
    <scope>NUCLEOTIDE SEQUENCE [LARGE SCALE GENOMIC DNA]</scope>
    <source>
        <strain evidence="2 3">JXNU-1</strain>
    </source>
</reference>
<proteinExistence type="predicted"/>
<evidence type="ECO:0000313" key="2">
    <source>
        <dbReference type="EMBL" id="KIR65245.1"/>
    </source>
</evidence>
<dbReference type="EMBL" id="JXSX01000001">
    <property type="protein sequence ID" value="KIR65245.1"/>
    <property type="molecule type" value="Genomic_DNA"/>
</dbReference>
<sequence length="110" mass="11859">MTDDTSPDPFIAWPACETTATGSFCHWAVSVSPEAADSPVTASDSPDSERAEVSSRRPRGWSADRSRTERSTFLVRRAGTARPLVRSACMGGRGVLVVRPGEVVGHDRTR</sequence>
<name>A0A0D0X706_9ACTN</name>